<feature type="domain" description="Sulfatase N-terminal" evidence="1">
    <location>
        <begin position="35"/>
        <end position="330"/>
    </location>
</feature>
<name>A0A7J5AD14_9FLAO</name>
<dbReference type="Proteomes" id="UP000490922">
    <property type="component" value="Unassembled WGS sequence"/>
</dbReference>
<dbReference type="Gene3D" id="3.40.720.10">
    <property type="entry name" value="Alkaline Phosphatase, subunit A"/>
    <property type="match status" value="1"/>
</dbReference>
<dbReference type="SUPFAM" id="SSF53649">
    <property type="entry name" value="Alkaline phosphatase-like"/>
    <property type="match status" value="1"/>
</dbReference>
<sequence>MILNSKSKVVLLLIVFLNLSFAFGQKSNKSGNNKPNILLILSDDHSFPHVGCYGDENVLKYNLTPNLDSFAKEGMRFTRAYTTAPQCAPSRTSIFTSCSPVSIDVSRFGEPSRKEVPFFTDVLRENGYWVGLDGRNHHLDGAIESKNPMINEVLTKEGMKNLEQRFDHVARFNTKGENFSKVPERFNTVLSEIPENKPFFLYFGFNQPHRSFDEDYEEINPNDLVLPPDFPDLPEIRKDYARYLSDVRDMDKCMGYVLKVLADRKLDKNTIVIFMGDNGDSLLRGKGTLAGRGIHVPLIVRWPGVVKGNVSSVALVSGEDIGPTLLDALGLNFKKEVSGISFLSVLKGTPTGNERKYVFAERGFHAGPLIRTDGLDLSRSVTSSQYHFVFNALPKQEFAQVDMVKTKAWEELLKSHSENTLGETYNRLYFYKERPIFELYDLNRDPFELNNLAGQKESIEIEKTLRNEMEAKMLKDHDFLPLPSDVIEYGKKKKAKTEE</sequence>
<dbReference type="OrthoDB" id="9789742at2"/>
<proteinExistence type="predicted"/>
<feature type="domain" description="N-sulphoglucosamine sulphohydrolase C-terminal" evidence="2">
    <location>
        <begin position="423"/>
        <end position="472"/>
    </location>
</feature>
<dbReference type="InterPro" id="IPR017850">
    <property type="entry name" value="Alkaline_phosphatase_core_sf"/>
</dbReference>
<dbReference type="InterPro" id="IPR000917">
    <property type="entry name" value="Sulfatase_N"/>
</dbReference>
<evidence type="ECO:0000313" key="4">
    <source>
        <dbReference type="Proteomes" id="UP000490922"/>
    </source>
</evidence>
<comment type="caution">
    <text evidence="3">The sequence shown here is derived from an EMBL/GenBank/DDBJ whole genome shotgun (WGS) entry which is preliminary data.</text>
</comment>
<keyword evidence="4" id="KW-1185">Reference proteome</keyword>
<gene>
    <name evidence="3" type="ORF">F6464_10155</name>
</gene>
<dbReference type="PANTHER" id="PTHR43751:SF1">
    <property type="entry name" value="SULFATASE ATSG-RELATED"/>
    <property type="match status" value="1"/>
</dbReference>
<dbReference type="PANTHER" id="PTHR43751">
    <property type="entry name" value="SULFATASE"/>
    <property type="match status" value="1"/>
</dbReference>
<dbReference type="Pfam" id="PF16347">
    <property type="entry name" value="SGSH_C"/>
    <property type="match status" value="1"/>
</dbReference>
<dbReference type="InterPro" id="IPR032506">
    <property type="entry name" value="SGSH_C"/>
</dbReference>
<evidence type="ECO:0000313" key="3">
    <source>
        <dbReference type="EMBL" id="KAB1155471.1"/>
    </source>
</evidence>
<protein>
    <submittedName>
        <fullName evidence="3">Sulfatase</fullName>
    </submittedName>
</protein>
<evidence type="ECO:0000259" key="2">
    <source>
        <dbReference type="Pfam" id="PF16347"/>
    </source>
</evidence>
<dbReference type="Pfam" id="PF00884">
    <property type="entry name" value="Sulfatase"/>
    <property type="match status" value="1"/>
</dbReference>
<reference evidence="3 4" key="1">
    <citation type="submission" date="2019-09" db="EMBL/GenBank/DDBJ databases">
        <title>Flavobacterium sp. nov., isolated from glacier ice.</title>
        <authorList>
            <person name="Liu Q."/>
        </authorList>
    </citation>
    <scope>NUCLEOTIDE SEQUENCE [LARGE SCALE GENOMIC DNA]</scope>
    <source>
        <strain evidence="3 4">NBRC 112527</strain>
    </source>
</reference>
<evidence type="ECO:0000259" key="1">
    <source>
        <dbReference type="Pfam" id="PF00884"/>
    </source>
</evidence>
<dbReference type="CDD" id="cd16027">
    <property type="entry name" value="SGSH"/>
    <property type="match status" value="1"/>
</dbReference>
<dbReference type="EMBL" id="WAEM01000005">
    <property type="protein sequence ID" value="KAB1155471.1"/>
    <property type="molecule type" value="Genomic_DNA"/>
</dbReference>
<dbReference type="InterPro" id="IPR052701">
    <property type="entry name" value="GAG_Ulvan_Degrading_Sulfatases"/>
</dbReference>
<accession>A0A7J5AD14</accession>
<organism evidence="3 4">
    <name type="scientific">Flavobacterium luteum</name>
    <dbReference type="NCBI Taxonomy" id="2026654"/>
    <lineage>
        <taxon>Bacteria</taxon>
        <taxon>Pseudomonadati</taxon>
        <taxon>Bacteroidota</taxon>
        <taxon>Flavobacteriia</taxon>
        <taxon>Flavobacteriales</taxon>
        <taxon>Flavobacteriaceae</taxon>
        <taxon>Flavobacterium</taxon>
    </lineage>
</organism>
<dbReference type="RefSeq" id="WP_151107698.1">
    <property type="nucleotide sequence ID" value="NZ_WAEM01000005.1"/>
</dbReference>
<dbReference type="AlphaFoldDB" id="A0A7J5AD14"/>